<reference evidence="2 3" key="1">
    <citation type="journal article" date="2018" name="Nat. Ecol. Evol.">
        <title>Pezizomycetes genomes reveal the molecular basis of ectomycorrhizal truffle lifestyle.</title>
        <authorList>
            <person name="Murat C."/>
            <person name="Payen T."/>
            <person name="Noel B."/>
            <person name="Kuo A."/>
            <person name="Morin E."/>
            <person name="Chen J."/>
            <person name="Kohler A."/>
            <person name="Krizsan K."/>
            <person name="Balestrini R."/>
            <person name="Da Silva C."/>
            <person name="Montanini B."/>
            <person name="Hainaut M."/>
            <person name="Levati E."/>
            <person name="Barry K.W."/>
            <person name="Belfiori B."/>
            <person name="Cichocki N."/>
            <person name="Clum A."/>
            <person name="Dockter R.B."/>
            <person name="Fauchery L."/>
            <person name="Guy J."/>
            <person name="Iotti M."/>
            <person name="Le Tacon F."/>
            <person name="Lindquist E.A."/>
            <person name="Lipzen A."/>
            <person name="Malagnac F."/>
            <person name="Mello A."/>
            <person name="Molinier V."/>
            <person name="Miyauchi S."/>
            <person name="Poulain J."/>
            <person name="Riccioni C."/>
            <person name="Rubini A."/>
            <person name="Sitrit Y."/>
            <person name="Splivallo R."/>
            <person name="Traeger S."/>
            <person name="Wang M."/>
            <person name="Zifcakova L."/>
            <person name="Wipf D."/>
            <person name="Zambonelli A."/>
            <person name="Paolocci F."/>
            <person name="Nowrousian M."/>
            <person name="Ottonello S."/>
            <person name="Baldrian P."/>
            <person name="Spatafora J.W."/>
            <person name="Henrissat B."/>
            <person name="Nagy L.G."/>
            <person name="Aury J.M."/>
            <person name="Wincker P."/>
            <person name="Grigoriev I.V."/>
            <person name="Bonfante P."/>
            <person name="Martin F.M."/>
        </authorList>
    </citation>
    <scope>NUCLEOTIDE SEQUENCE [LARGE SCALE GENOMIC DNA]</scope>
    <source>
        <strain evidence="2 3">ATCC MYA-4762</strain>
    </source>
</reference>
<accession>A0A3N4LUD3</accession>
<dbReference type="Pfam" id="PF13391">
    <property type="entry name" value="HNH_2"/>
    <property type="match status" value="1"/>
</dbReference>
<feature type="non-terminal residue" evidence="2">
    <location>
        <position position="88"/>
    </location>
</feature>
<proteinExistence type="predicted"/>
<dbReference type="Proteomes" id="UP000267821">
    <property type="component" value="Unassembled WGS sequence"/>
</dbReference>
<dbReference type="EMBL" id="ML121534">
    <property type="protein sequence ID" value="RPB26524.1"/>
    <property type="molecule type" value="Genomic_DNA"/>
</dbReference>
<feature type="non-terminal residue" evidence="2">
    <location>
        <position position="1"/>
    </location>
</feature>
<evidence type="ECO:0000313" key="3">
    <source>
        <dbReference type="Proteomes" id="UP000267821"/>
    </source>
</evidence>
<sequence>CPITGWENICEVAHLLPKQNENWVCYSINPYNSTSDSTDPNNLLLLREDLHSAFDNKAFILVPKQGRQVLHFIAYMPPVTDIFHNREI</sequence>
<keyword evidence="3" id="KW-1185">Reference proteome</keyword>
<name>A0A3N4LUD3_9PEZI</name>
<protein>
    <recommendedName>
        <fullName evidence="1">HNH nuclease domain-containing protein</fullName>
    </recommendedName>
</protein>
<dbReference type="InParanoid" id="A0A3N4LUD3"/>
<dbReference type="OrthoDB" id="2142759at2759"/>
<organism evidence="2 3">
    <name type="scientific">Terfezia boudieri ATCC MYA-4762</name>
    <dbReference type="NCBI Taxonomy" id="1051890"/>
    <lineage>
        <taxon>Eukaryota</taxon>
        <taxon>Fungi</taxon>
        <taxon>Dikarya</taxon>
        <taxon>Ascomycota</taxon>
        <taxon>Pezizomycotina</taxon>
        <taxon>Pezizomycetes</taxon>
        <taxon>Pezizales</taxon>
        <taxon>Pezizaceae</taxon>
        <taxon>Terfezia</taxon>
    </lineage>
</organism>
<feature type="domain" description="HNH nuclease" evidence="1">
    <location>
        <begin position="1"/>
        <end position="61"/>
    </location>
</feature>
<gene>
    <name evidence="2" type="ORF">L211DRAFT_770888</name>
</gene>
<evidence type="ECO:0000259" key="1">
    <source>
        <dbReference type="Pfam" id="PF13391"/>
    </source>
</evidence>
<dbReference type="AlphaFoldDB" id="A0A3N4LUD3"/>
<dbReference type="InterPro" id="IPR003615">
    <property type="entry name" value="HNH_nuc"/>
</dbReference>
<evidence type="ECO:0000313" key="2">
    <source>
        <dbReference type="EMBL" id="RPB26524.1"/>
    </source>
</evidence>